<evidence type="ECO:0000256" key="12">
    <source>
        <dbReference type="ARBA" id="ARBA00023136"/>
    </source>
</evidence>
<evidence type="ECO:0000256" key="4">
    <source>
        <dbReference type="ARBA" id="ARBA00022527"/>
    </source>
</evidence>
<gene>
    <name evidence="15" type="ORF">AWC04_12205</name>
</gene>
<keyword evidence="6" id="KW-0808">Transferase</keyword>
<comment type="catalytic activity">
    <reaction evidence="14">
        <text>L-seryl-[protein] + ATP = O-phospho-L-seryl-[protein] + ADP + H(+)</text>
        <dbReference type="Rhea" id="RHEA:17989"/>
        <dbReference type="Rhea" id="RHEA-COMP:9863"/>
        <dbReference type="Rhea" id="RHEA-COMP:11604"/>
        <dbReference type="ChEBI" id="CHEBI:15378"/>
        <dbReference type="ChEBI" id="CHEBI:29999"/>
        <dbReference type="ChEBI" id="CHEBI:30616"/>
        <dbReference type="ChEBI" id="CHEBI:83421"/>
        <dbReference type="ChEBI" id="CHEBI:456216"/>
        <dbReference type="EC" id="2.7.11.1"/>
    </reaction>
</comment>
<sequence length="543" mass="56267">MLNPGTDFAGYRIERVLGSGGMGMVYLARDRYLPRWDAVKVLSAQLSRDPDFRARFTREADVAAGLSHPNIVSIYDRGETDGQLWIAMQFVDGTDAENALRAGTMTPNRALHIVGQVAKALDYAHHRHVVHRDIKPANFLLEAGDGGGERVLLADFGIARALDDAGSITATGSVLATVSYAAPETLSGGVVDGRADIYALGCSLFRLLTGRAPFESAGGMAAVMLAHLHQPPPRVSEVRPGLPVALDEVIATALAKDPARRYGSARELAAAASAALHHGPASGWVPPVAPPVAPPRRGRRRMVLGALAGVGIVAAGSVAAVTAFGGGDAESDPVPRAAVTSPVAEPAPIVPVSALRGLLLPPDELQELAGGRAISEIATQPALTRNSAALTEKECIGPWAPTDELTYTGSGYLGALVQYFHHTDDAAQSPTVVQAVVGFLNPAAAKGYLDQQIAGWKACGGRTVTINVAGKAPMIQRLGVPQVSSDGILTMVTANQDGGQALCSHSLGARNNVVIEVDICNQDSAGGAPSRAVVARIADGIPA</sequence>
<dbReference type="Pfam" id="PF14032">
    <property type="entry name" value="PknH_C"/>
    <property type="match status" value="1"/>
</dbReference>
<keyword evidence="16" id="KW-1185">Reference proteome</keyword>
<dbReference type="EMBL" id="LQOJ01000041">
    <property type="protein sequence ID" value="ORV02458.1"/>
    <property type="molecule type" value="Genomic_DNA"/>
</dbReference>
<dbReference type="GO" id="GO:0004674">
    <property type="term" value="F:protein serine/threonine kinase activity"/>
    <property type="evidence" value="ECO:0007669"/>
    <property type="project" value="UniProtKB-KW"/>
</dbReference>
<reference evidence="15 16" key="1">
    <citation type="submission" date="2016-01" db="EMBL/GenBank/DDBJ databases">
        <title>The new phylogeny of the genus Mycobacterium.</title>
        <authorList>
            <person name="Tarcisio F."/>
            <person name="Conor M."/>
            <person name="Antonella G."/>
            <person name="Elisabetta G."/>
            <person name="Giulia F.S."/>
            <person name="Sara T."/>
            <person name="Anna F."/>
            <person name="Clotilde B."/>
            <person name="Roberto B."/>
            <person name="Veronica D.S."/>
            <person name="Fabio R."/>
            <person name="Monica P."/>
            <person name="Olivier J."/>
            <person name="Enrico T."/>
            <person name="Nicola S."/>
        </authorList>
    </citation>
    <scope>NUCLEOTIDE SEQUENCE [LARGE SCALE GENOMIC DNA]</scope>
    <source>
        <strain evidence="15 16">DSM 44179</strain>
    </source>
</reference>
<dbReference type="PROSITE" id="PS50011">
    <property type="entry name" value="PROTEIN_KINASE_DOM"/>
    <property type="match status" value="1"/>
</dbReference>
<dbReference type="PANTHER" id="PTHR43289">
    <property type="entry name" value="MITOGEN-ACTIVATED PROTEIN KINASE KINASE KINASE 20-RELATED"/>
    <property type="match status" value="1"/>
</dbReference>
<evidence type="ECO:0000256" key="11">
    <source>
        <dbReference type="ARBA" id="ARBA00022989"/>
    </source>
</evidence>
<dbReference type="SMART" id="SM00220">
    <property type="entry name" value="S_TKc"/>
    <property type="match status" value="1"/>
</dbReference>
<keyword evidence="8" id="KW-0547">Nucleotide-binding</keyword>
<comment type="caution">
    <text evidence="15">The sequence shown here is derived from an EMBL/GenBank/DDBJ whole genome shotgun (WGS) entry which is preliminary data.</text>
</comment>
<dbReference type="STRING" id="1793.AWC04_12205"/>
<keyword evidence="3" id="KW-1003">Cell membrane</keyword>
<dbReference type="Pfam" id="PF00069">
    <property type="entry name" value="Pkinase"/>
    <property type="match status" value="1"/>
</dbReference>
<keyword evidence="7" id="KW-0812">Transmembrane</keyword>
<proteinExistence type="predicted"/>
<evidence type="ECO:0000256" key="1">
    <source>
        <dbReference type="ARBA" id="ARBA00004162"/>
    </source>
</evidence>
<evidence type="ECO:0000313" key="16">
    <source>
        <dbReference type="Proteomes" id="UP000193484"/>
    </source>
</evidence>
<evidence type="ECO:0000256" key="5">
    <source>
        <dbReference type="ARBA" id="ARBA00022553"/>
    </source>
</evidence>
<dbReference type="InterPro" id="IPR000719">
    <property type="entry name" value="Prot_kinase_dom"/>
</dbReference>
<keyword evidence="10" id="KW-0067">ATP-binding</keyword>
<dbReference type="InterPro" id="IPR008271">
    <property type="entry name" value="Ser/Thr_kinase_AS"/>
</dbReference>
<name>A0A1X1RB62_MYCFA</name>
<keyword evidence="11" id="KW-1133">Transmembrane helix</keyword>
<dbReference type="Proteomes" id="UP000193484">
    <property type="component" value="Unassembled WGS sequence"/>
</dbReference>
<dbReference type="InterPro" id="IPR038232">
    <property type="entry name" value="PknH-like_Extracell_sf"/>
</dbReference>
<dbReference type="GO" id="GO:0005886">
    <property type="term" value="C:plasma membrane"/>
    <property type="evidence" value="ECO:0007669"/>
    <property type="project" value="UniProtKB-SubCell"/>
</dbReference>
<dbReference type="SUPFAM" id="SSF56112">
    <property type="entry name" value="Protein kinase-like (PK-like)"/>
    <property type="match status" value="1"/>
</dbReference>
<evidence type="ECO:0000256" key="13">
    <source>
        <dbReference type="ARBA" id="ARBA00047899"/>
    </source>
</evidence>
<keyword evidence="4" id="KW-0723">Serine/threonine-protein kinase</keyword>
<dbReference type="Gene3D" id="3.30.200.20">
    <property type="entry name" value="Phosphorylase Kinase, domain 1"/>
    <property type="match status" value="1"/>
</dbReference>
<evidence type="ECO:0000256" key="2">
    <source>
        <dbReference type="ARBA" id="ARBA00012513"/>
    </source>
</evidence>
<keyword evidence="5" id="KW-0597">Phosphoprotein</keyword>
<dbReference type="PROSITE" id="PS00108">
    <property type="entry name" value="PROTEIN_KINASE_ST"/>
    <property type="match status" value="1"/>
</dbReference>
<dbReference type="GO" id="GO:0005524">
    <property type="term" value="F:ATP binding"/>
    <property type="evidence" value="ECO:0007669"/>
    <property type="project" value="UniProtKB-KW"/>
</dbReference>
<keyword evidence="12" id="KW-0472">Membrane</keyword>
<dbReference type="FunFam" id="3.30.200.20:FF:000035">
    <property type="entry name" value="Serine/threonine protein kinase Stk1"/>
    <property type="match status" value="1"/>
</dbReference>
<dbReference type="RefSeq" id="WP_234810568.1">
    <property type="nucleotide sequence ID" value="NZ_AP022603.1"/>
</dbReference>
<dbReference type="FunFam" id="1.10.510.10:FF:000021">
    <property type="entry name" value="Serine/threonine protein kinase"/>
    <property type="match status" value="1"/>
</dbReference>
<evidence type="ECO:0000256" key="8">
    <source>
        <dbReference type="ARBA" id="ARBA00022741"/>
    </source>
</evidence>
<dbReference type="InterPro" id="IPR011009">
    <property type="entry name" value="Kinase-like_dom_sf"/>
</dbReference>
<evidence type="ECO:0000256" key="6">
    <source>
        <dbReference type="ARBA" id="ARBA00022679"/>
    </source>
</evidence>
<comment type="subcellular location">
    <subcellularLocation>
        <location evidence="1">Cell membrane</location>
        <topology evidence="1">Single-pass membrane protein</topology>
    </subcellularLocation>
</comment>
<dbReference type="GO" id="GO:0045717">
    <property type="term" value="P:negative regulation of fatty acid biosynthetic process"/>
    <property type="evidence" value="ECO:0007669"/>
    <property type="project" value="UniProtKB-ARBA"/>
</dbReference>
<dbReference type="Gene3D" id="3.40.1000.70">
    <property type="entry name" value="PknH-like extracellular domain"/>
    <property type="match status" value="1"/>
</dbReference>
<evidence type="ECO:0000256" key="7">
    <source>
        <dbReference type="ARBA" id="ARBA00022692"/>
    </source>
</evidence>
<evidence type="ECO:0000256" key="3">
    <source>
        <dbReference type="ARBA" id="ARBA00022475"/>
    </source>
</evidence>
<dbReference type="EC" id="2.7.11.1" evidence="2"/>
<dbReference type="CDD" id="cd14014">
    <property type="entry name" value="STKc_PknB_like"/>
    <property type="match status" value="1"/>
</dbReference>
<dbReference type="AlphaFoldDB" id="A0A1X1RB62"/>
<evidence type="ECO:0000313" key="15">
    <source>
        <dbReference type="EMBL" id="ORV02458.1"/>
    </source>
</evidence>
<organism evidence="15 16">
    <name type="scientific">Mycolicibacterium fallax</name>
    <name type="common">Mycobacterium fallax</name>
    <dbReference type="NCBI Taxonomy" id="1793"/>
    <lineage>
        <taxon>Bacteria</taxon>
        <taxon>Bacillati</taxon>
        <taxon>Actinomycetota</taxon>
        <taxon>Actinomycetes</taxon>
        <taxon>Mycobacteriales</taxon>
        <taxon>Mycobacteriaceae</taxon>
        <taxon>Mycolicibacterium</taxon>
    </lineage>
</organism>
<protein>
    <recommendedName>
        <fullName evidence="2">non-specific serine/threonine protein kinase</fullName>
        <ecNumber evidence="2">2.7.11.1</ecNumber>
    </recommendedName>
</protein>
<dbReference type="Gene3D" id="1.10.510.10">
    <property type="entry name" value="Transferase(Phosphotransferase) domain 1"/>
    <property type="match status" value="1"/>
</dbReference>
<evidence type="ECO:0000256" key="14">
    <source>
        <dbReference type="ARBA" id="ARBA00048679"/>
    </source>
</evidence>
<dbReference type="PANTHER" id="PTHR43289:SF6">
    <property type="entry name" value="SERINE_THREONINE-PROTEIN KINASE NEKL-3"/>
    <property type="match status" value="1"/>
</dbReference>
<evidence type="ECO:0000256" key="10">
    <source>
        <dbReference type="ARBA" id="ARBA00022840"/>
    </source>
</evidence>
<keyword evidence="9" id="KW-0418">Kinase</keyword>
<evidence type="ECO:0000256" key="9">
    <source>
        <dbReference type="ARBA" id="ARBA00022777"/>
    </source>
</evidence>
<comment type="catalytic activity">
    <reaction evidence="13">
        <text>L-threonyl-[protein] + ATP = O-phospho-L-threonyl-[protein] + ADP + H(+)</text>
        <dbReference type="Rhea" id="RHEA:46608"/>
        <dbReference type="Rhea" id="RHEA-COMP:11060"/>
        <dbReference type="Rhea" id="RHEA-COMP:11605"/>
        <dbReference type="ChEBI" id="CHEBI:15378"/>
        <dbReference type="ChEBI" id="CHEBI:30013"/>
        <dbReference type="ChEBI" id="CHEBI:30616"/>
        <dbReference type="ChEBI" id="CHEBI:61977"/>
        <dbReference type="ChEBI" id="CHEBI:456216"/>
        <dbReference type="EC" id="2.7.11.1"/>
    </reaction>
</comment>
<accession>A0A1X1RB62</accession>
<dbReference type="InterPro" id="IPR026954">
    <property type="entry name" value="PknH-like_Extracell"/>
</dbReference>